<dbReference type="InterPro" id="IPR007221">
    <property type="entry name" value="MreC"/>
</dbReference>
<evidence type="ECO:0000256" key="5">
    <source>
        <dbReference type="PIRNR" id="PIRNR038471"/>
    </source>
</evidence>
<evidence type="ECO:0000259" key="7">
    <source>
        <dbReference type="Pfam" id="PF04085"/>
    </source>
</evidence>
<evidence type="ECO:0000313" key="9">
    <source>
        <dbReference type="Proteomes" id="UP000271339"/>
    </source>
</evidence>
<dbReference type="GO" id="GO:0008360">
    <property type="term" value="P:regulation of cell shape"/>
    <property type="evidence" value="ECO:0007669"/>
    <property type="project" value="UniProtKB-KW"/>
</dbReference>
<dbReference type="Gene3D" id="2.40.10.350">
    <property type="entry name" value="Rod shape-determining protein MreC, domain 2"/>
    <property type="match status" value="1"/>
</dbReference>
<accession>A0A3L9Z2X2</accession>
<comment type="similarity">
    <text evidence="1 5">Belongs to the MreC family.</text>
</comment>
<evidence type="ECO:0000256" key="4">
    <source>
        <dbReference type="ARBA" id="ARBA00032089"/>
    </source>
</evidence>
<name>A0A3L9Z2X2_9FLAO</name>
<dbReference type="InterPro" id="IPR055342">
    <property type="entry name" value="MreC_beta-barrel_core"/>
</dbReference>
<dbReference type="RefSeq" id="WP_121906488.1">
    <property type="nucleotide sequence ID" value="NZ_REFC01000011.1"/>
</dbReference>
<evidence type="ECO:0000313" key="8">
    <source>
        <dbReference type="EMBL" id="RMA66500.1"/>
    </source>
</evidence>
<dbReference type="NCBIfam" id="NF010532">
    <property type="entry name" value="PRK13922.9-3"/>
    <property type="match status" value="1"/>
</dbReference>
<feature type="domain" description="Rod shape-determining protein MreC beta-barrel core" evidence="7">
    <location>
        <begin position="109"/>
        <end position="256"/>
    </location>
</feature>
<dbReference type="Gene3D" id="2.40.10.340">
    <property type="entry name" value="Rod shape-determining protein MreC, domain 1"/>
    <property type="match status" value="1"/>
</dbReference>
<dbReference type="EMBL" id="REFC01000011">
    <property type="protein sequence ID" value="RMA66500.1"/>
    <property type="molecule type" value="Genomic_DNA"/>
</dbReference>
<keyword evidence="3 5" id="KW-0133">Cell shape</keyword>
<protein>
    <recommendedName>
        <fullName evidence="2 5">Cell shape-determining protein MreC</fullName>
    </recommendedName>
    <alternativeName>
        <fullName evidence="4 5">Cell shape protein MreC</fullName>
    </alternativeName>
</protein>
<organism evidence="8 9">
    <name type="scientific">Ulvibacter antarcticus</name>
    <dbReference type="NCBI Taxonomy" id="442714"/>
    <lineage>
        <taxon>Bacteria</taxon>
        <taxon>Pseudomonadati</taxon>
        <taxon>Bacteroidota</taxon>
        <taxon>Flavobacteriia</taxon>
        <taxon>Flavobacteriales</taxon>
        <taxon>Flavobacteriaceae</taxon>
        <taxon>Ulvibacter</taxon>
    </lineage>
</organism>
<proteinExistence type="inferred from homology"/>
<dbReference type="PIRSF" id="PIRSF038471">
    <property type="entry name" value="MreC"/>
    <property type="match status" value="1"/>
</dbReference>
<dbReference type="PANTHER" id="PTHR34138">
    <property type="entry name" value="CELL SHAPE-DETERMINING PROTEIN MREC"/>
    <property type="match status" value="1"/>
</dbReference>
<evidence type="ECO:0000256" key="2">
    <source>
        <dbReference type="ARBA" id="ARBA00013855"/>
    </source>
</evidence>
<gene>
    <name evidence="8" type="ORF">BXY75_0926</name>
</gene>
<feature type="coiled-coil region" evidence="6">
    <location>
        <begin position="60"/>
        <end position="87"/>
    </location>
</feature>
<dbReference type="Pfam" id="PF04085">
    <property type="entry name" value="MreC"/>
    <property type="match status" value="1"/>
</dbReference>
<keyword evidence="9" id="KW-1185">Reference proteome</keyword>
<dbReference type="OrthoDB" id="9811827at2"/>
<keyword evidence="6" id="KW-0175">Coiled coil</keyword>
<dbReference type="GO" id="GO:0005886">
    <property type="term" value="C:plasma membrane"/>
    <property type="evidence" value="ECO:0007669"/>
    <property type="project" value="TreeGrafter"/>
</dbReference>
<sequence length="274" mass="30638">MQQIIFFFIRNKNFLLFAALFICGLGLTIQSHSFHHAKFMSSANFLSGGVYSVKSDITGYFGLEEENKNLTSENIRLRKALESYKNVSEEKIKDSSALPKKYSFVSARVINNTYSKTKNLLTLKKGSKDGILLDMGVISSTGIVGIVNNVSKNYATVQSILNTNSQINARMKNSNHFGSLIWNTKDPNIVQLTDVNRLAPIKIGDTIITDGKSTIFPEGLLIGTIKAFELGENDSYNMDVLLFNDMTNLKHVYIIENNDAEEIKTLEKEGEDEQ</sequence>
<comment type="caution">
    <text evidence="8">The sequence shown here is derived from an EMBL/GenBank/DDBJ whole genome shotgun (WGS) entry which is preliminary data.</text>
</comment>
<dbReference type="Proteomes" id="UP000271339">
    <property type="component" value="Unassembled WGS sequence"/>
</dbReference>
<dbReference type="PANTHER" id="PTHR34138:SF1">
    <property type="entry name" value="CELL SHAPE-DETERMINING PROTEIN MREC"/>
    <property type="match status" value="1"/>
</dbReference>
<comment type="function">
    <text evidence="5">Involved in formation and maintenance of cell shape.</text>
</comment>
<reference evidence="8 9" key="1">
    <citation type="submission" date="2018-10" db="EMBL/GenBank/DDBJ databases">
        <title>Genomic Encyclopedia of Archaeal and Bacterial Type Strains, Phase II (KMG-II): from individual species to whole genera.</title>
        <authorList>
            <person name="Goeker M."/>
        </authorList>
    </citation>
    <scope>NUCLEOTIDE SEQUENCE [LARGE SCALE GENOMIC DNA]</scope>
    <source>
        <strain evidence="8 9">DSM 23424</strain>
    </source>
</reference>
<evidence type="ECO:0000256" key="6">
    <source>
        <dbReference type="SAM" id="Coils"/>
    </source>
</evidence>
<dbReference type="AlphaFoldDB" id="A0A3L9Z2X2"/>
<dbReference type="InterPro" id="IPR042177">
    <property type="entry name" value="Cell/Rod_1"/>
</dbReference>
<dbReference type="InterPro" id="IPR042175">
    <property type="entry name" value="Cell/Rod_MreC_2"/>
</dbReference>
<evidence type="ECO:0000256" key="1">
    <source>
        <dbReference type="ARBA" id="ARBA00009369"/>
    </source>
</evidence>
<evidence type="ECO:0000256" key="3">
    <source>
        <dbReference type="ARBA" id="ARBA00022960"/>
    </source>
</evidence>